<dbReference type="EMBL" id="CAMPGE010017164">
    <property type="protein sequence ID" value="CAI2375670.1"/>
    <property type="molecule type" value="Genomic_DNA"/>
</dbReference>
<feature type="region of interest" description="Disordered" evidence="1">
    <location>
        <begin position="399"/>
        <end position="422"/>
    </location>
</feature>
<keyword evidence="3" id="KW-1185">Reference proteome</keyword>
<organism evidence="2 3">
    <name type="scientific">Euplotes crassus</name>
    <dbReference type="NCBI Taxonomy" id="5936"/>
    <lineage>
        <taxon>Eukaryota</taxon>
        <taxon>Sar</taxon>
        <taxon>Alveolata</taxon>
        <taxon>Ciliophora</taxon>
        <taxon>Intramacronucleata</taxon>
        <taxon>Spirotrichea</taxon>
        <taxon>Hypotrichia</taxon>
        <taxon>Euplotida</taxon>
        <taxon>Euplotidae</taxon>
        <taxon>Moneuplotes</taxon>
    </lineage>
</organism>
<reference evidence="2" key="1">
    <citation type="submission" date="2023-07" db="EMBL/GenBank/DDBJ databases">
        <authorList>
            <consortium name="AG Swart"/>
            <person name="Singh M."/>
            <person name="Singh A."/>
            <person name="Seah K."/>
            <person name="Emmerich C."/>
        </authorList>
    </citation>
    <scope>NUCLEOTIDE SEQUENCE</scope>
    <source>
        <strain evidence="2">DP1</strain>
    </source>
</reference>
<proteinExistence type="predicted"/>
<dbReference type="Proteomes" id="UP001295684">
    <property type="component" value="Unassembled WGS sequence"/>
</dbReference>
<comment type="caution">
    <text evidence="2">The sequence shown here is derived from an EMBL/GenBank/DDBJ whole genome shotgun (WGS) entry which is preliminary data.</text>
</comment>
<evidence type="ECO:0000313" key="3">
    <source>
        <dbReference type="Proteomes" id="UP001295684"/>
    </source>
</evidence>
<evidence type="ECO:0000256" key="1">
    <source>
        <dbReference type="SAM" id="MobiDB-lite"/>
    </source>
</evidence>
<name>A0AAD1XNB4_EUPCR</name>
<accession>A0AAD1XNB4</accession>
<gene>
    <name evidence="2" type="ORF">ECRASSUSDP1_LOCUS17033</name>
</gene>
<protein>
    <submittedName>
        <fullName evidence="2">Uncharacterized protein</fullName>
    </submittedName>
</protein>
<evidence type="ECO:0000313" key="2">
    <source>
        <dbReference type="EMBL" id="CAI2375670.1"/>
    </source>
</evidence>
<dbReference type="AlphaFoldDB" id="A0AAD1XNB4"/>
<sequence>MREPSKTGISHYNYKYQPKRNKGIAKCSFTLVKRGSLNSLNIKKQENEDIMKDQSFSSDKFTIVQDNQVREYDESECDVTVDETIGNKFSRILNTNREEDNKRIMSLISKFDEKKPNYESMICTTPKKIDREDVATEQSAKTKFKYFAGINRNKSNKDSGELTDKDKHQKLSECNKIQDKNLTLEEILNLSERKDNYSGERFQNIIKIAKNDPMFDLNSEQKPSNILRKMVHKIESYQGGGAETDVLVDELQDMIKNYKNSNPHSLVNEFENKKAQVKKSSEAKAARIEFKKVDYHKSIGSMGRKNKLAGCHISEGIKASQYYKPKRVLFTLAKDCKTRARFKKSKPRRVVRFDCEEEKRLDDKEKSKRNIFVRSKSLDRKSIGSVPAIVVEVKSVDKVQPPKQPEKRLHKNNLSENKEPPKAAVCDLSLSNKKQGCMKWKKIKANQRRESRFTRSIGGAETISLKEPLSSRDNRKTNFIRMGGESSTSDDENLSFSKTNFKSDTKRRKFLNRCYQVEARHLYRLEKSMNRSEKKSPNRELVSLYKAIQRVNKVDLYETVIKEKIMESRWDKFLNEAYTNPFRFGK</sequence>